<comment type="caution">
    <text evidence="2">The sequence shown here is derived from an EMBL/GenBank/DDBJ whole genome shotgun (WGS) entry which is preliminary data.</text>
</comment>
<feature type="compositionally biased region" description="Basic and acidic residues" evidence="1">
    <location>
        <begin position="107"/>
        <end position="148"/>
    </location>
</feature>
<gene>
    <name evidence="2" type="ORF">ENV35_01645</name>
</gene>
<reference evidence="2" key="1">
    <citation type="journal article" date="2020" name="mSystems">
        <title>Genome- and Community-Level Interaction Insights into Carbon Utilization and Element Cycling Functions of Hydrothermarchaeota in Hydrothermal Sediment.</title>
        <authorList>
            <person name="Zhou Z."/>
            <person name="Liu Y."/>
            <person name="Xu W."/>
            <person name="Pan J."/>
            <person name="Luo Z.H."/>
            <person name="Li M."/>
        </authorList>
    </citation>
    <scope>NUCLEOTIDE SEQUENCE [LARGE SCALE GENOMIC DNA]</scope>
    <source>
        <strain evidence="2">SpSt-751</strain>
    </source>
</reference>
<evidence type="ECO:0000313" key="2">
    <source>
        <dbReference type="EMBL" id="HGB30564.1"/>
    </source>
</evidence>
<protein>
    <submittedName>
        <fullName evidence="2">Uncharacterized protein</fullName>
    </submittedName>
</protein>
<organism evidence="2">
    <name type="scientific">Dictyoglomus turgidum</name>
    <dbReference type="NCBI Taxonomy" id="513050"/>
    <lineage>
        <taxon>Bacteria</taxon>
        <taxon>Pseudomonadati</taxon>
        <taxon>Dictyoglomota</taxon>
        <taxon>Dictyoglomia</taxon>
        <taxon>Dictyoglomales</taxon>
        <taxon>Dictyoglomaceae</taxon>
        <taxon>Dictyoglomus</taxon>
    </lineage>
</organism>
<proteinExistence type="predicted"/>
<accession>A0A7C3SQ91</accession>
<feature type="region of interest" description="Disordered" evidence="1">
    <location>
        <begin position="104"/>
        <end position="148"/>
    </location>
</feature>
<dbReference type="EMBL" id="DTGA01000036">
    <property type="protein sequence ID" value="HGB30564.1"/>
    <property type="molecule type" value="Genomic_DNA"/>
</dbReference>
<dbReference type="AlphaFoldDB" id="A0A7C3SQ91"/>
<evidence type="ECO:0000256" key="1">
    <source>
        <dbReference type="SAM" id="MobiDB-lite"/>
    </source>
</evidence>
<sequence length="148" mass="17664">MDIMSKLKFSSPETYTDKSDVDQPFYKDLVMFHWEDKDLPFPKDEYIGEDTQEYKKDPKVYQELDSLPQQAYTGVTSSKLCWSSLDKESEEFYDISPLNELNLYPSKQKDNEDYKKRNTKNDEEMIFEKGLHQNVERDESLRSEVPYK</sequence>
<name>A0A7C3SQ91_9BACT</name>